<dbReference type="FunFam" id="1.10.287.110:FF:000046">
    <property type="entry name" value="dnaJ homolog subfamily C member 21"/>
    <property type="match status" value="1"/>
</dbReference>
<feature type="coiled-coil region" evidence="5">
    <location>
        <begin position="507"/>
        <end position="544"/>
    </location>
</feature>
<evidence type="ECO:0000259" key="7">
    <source>
        <dbReference type="PROSITE" id="PS50076"/>
    </source>
</evidence>
<dbReference type="InterPro" id="IPR036869">
    <property type="entry name" value="J_dom_sf"/>
</dbReference>
<dbReference type="GO" id="GO:0003676">
    <property type="term" value="F:nucleic acid binding"/>
    <property type="evidence" value="ECO:0007669"/>
    <property type="project" value="InterPro"/>
</dbReference>
<evidence type="ECO:0000256" key="6">
    <source>
        <dbReference type="SAM" id="MobiDB-lite"/>
    </source>
</evidence>
<dbReference type="PROSITE" id="PS00636">
    <property type="entry name" value="DNAJ_1"/>
    <property type="match status" value="1"/>
</dbReference>
<feature type="compositionally biased region" description="Basic and acidic residues" evidence="6">
    <location>
        <begin position="369"/>
        <end position="383"/>
    </location>
</feature>
<feature type="compositionally biased region" description="Polar residues" evidence="6">
    <location>
        <begin position="552"/>
        <end position="567"/>
    </location>
</feature>
<dbReference type="InterPro" id="IPR051964">
    <property type="entry name" value="Chaperone_stress_response"/>
</dbReference>
<dbReference type="InterPro" id="IPR013087">
    <property type="entry name" value="Znf_C2H2_type"/>
</dbReference>
<dbReference type="InterPro" id="IPR022755">
    <property type="entry name" value="Znf_C2H2_jaz"/>
</dbReference>
<dbReference type="SMART" id="SM00271">
    <property type="entry name" value="DnaJ"/>
    <property type="match status" value="1"/>
</dbReference>
<dbReference type="InterPro" id="IPR003604">
    <property type="entry name" value="Matrin/U1-like-C_Znf_C2H2"/>
</dbReference>
<dbReference type="InParanoid" id="A0A482XHP5"/>
<dbReference type="PRINTS" id="PR00625">
    <property type="entry name" value="JDOMAIN"/>
</dbReference>
<dbReference type="Pfam" id="PF00226">
    <property type="entry name" value="DnaJ"/>
    <property type="match status" value="1"/>
</dbReference>
<protein>
    <recommendedName>
        <fullName evidence="4">DnaJ homolog subfamily C member 21</fullName>
    </recommendedName>
</protein>
<dbReference type="PANTHER" id="PTHR44029:SF1">
    <property type="entry name" value="DNAJ HOMOLOG SUBFAMILY C MEMBER 21"/>
    <property type="match status" value="1"/>
</dbReference>
<dbReference type="FunCoup" id="A0A482XHP5">
    <property type="interactions" value="1381"/>
</dbReference>
<organism evidence="8 9">
    <name type="scientific">Laodelphax striatellus</name>
    <name type="common">Small brown planthopper</name>
    <name type="synonym">Delphax striatella</name>
    <dbReference type="NCBI Taxonomy" id="195883"/>
    <lineage>
        <taxon>Eukaryota</taxon>
        <taxon>Metazoa</taxon>
        <taxon>Ecdysozoa</taxon>
        <taxon>Arthropoda</taxon>
        <taxon>Hexapoda</taxon>
        <taxon>Insecta</taxon>
        <taxon>Pterygota</taxon>
        <taxon>Neoptera</taxon>
        <taxon>Paraneoptera</taxon>
        <taxon>Hemiptera</taxon>
        <taxon>Auchenorrhyncha</taxon>
        <taxon>Fulgoroidea</taxon>
        <taxon>Delphacidae</taxon>
        <taxon>Criomorphinae</taxon>
        <taxon>Laodelphax</taxon>
    </lineage>
</organism>
<dbReference type="InterPro" id="IPR036236">
    <property type="entry name" value="Znf_C2H2_sf"/>
</dbReference>
<gene>
    <name evidence="8" type="ORF">LSTR_LSTR009958</name>
</gene>
<dbReference type="STRING" id="195883.A0A482XHP5"/>
<accession>A0A482XHP5</accession>
<dbReference type="SUPFAM" id="SSF46565">
    <property type="entry name" value="Chaperone J-domain"/>
    <property type="match status" value="1"/>
</dbReference>
<dbReference type="InterPro" id="IPR018253">
    <property type="entry name" value="DnaJ_domain_CS"/>
</dbReference>
<feature type="compositionally biased region" description="Acidic residues" evidence="6">
    <location>
        <begin position="335"/>
        <end position="368"/>
    </location>
</feature>
<dbReference type="CDD" id="cd06257">
    <property type="entry name" value="DnaJ"/>
    <property type="match status" value="1"/>
</dbReference>
<dbReference type="InterPro" id="IPR054076">
    <property type="entry name" value="ZUO1-like_ZHD"/>
</dbReference>
<feature type="compositionally biased region" description="Basic residues" evidence="6">
    <location>
        <begin position="461"/>
        <end position="472"/>
    </location>
</feature>
<feature type="region of interest" description="Disordered" evidence="6">
    <location>
        <begin position="552"/>
        <end position="596"/>
    </location>
</feature>
<evidence type="ECO:0000256" key="5">
    <source>
        <dbReference type="SAM" id="Coils"/>
    </source>
</evidence>
<dbReference type="AlphaFoldDB" id="A0A482XHP5"/>
<dbReference type="Proteomes" id="UP000291343">
    <property type="component" value="Unassembled WGS sequence"/>
</dbReference>
<dbReference type="PROSITE" id="PS00028">
    <property type="entry name" value="ZINC_FINGER_C2H2_1"/>
    <property type="match status" value="2"/>
</dbReference>
<dbReference type="Pfam" id="PF21884">
    <property type="entry name" value="ZUO1-like_ZHD"/>
    <property type="match status" value="1"/>
</dbReference>
<dbReference type="EMBL" id="QKKF02009716">
    <property type="protein sequence ID" value="RZF45187.1"/>
    <property type="molecule type" value="Genomic_DNA"/>
</dbReference>
<dbReference type="SMART" id="SM00355">
    <property type="entry name" value="ZnF_C2H2"/>
    <property type="match status" value="2"/>
</dbReference>
<dbReference type="OrthoDB" id="552049at2759"/>
<dbReference type="PANTHER" id="PTHR44029">
    <property type="entry name" value="DNAJ HOMOLOG SUBFAMILY C MEMBER 21"/>
    <property type="match status" value="1"/>
</dbReference>
<keyword evidence="5" id="KW-0175">Coiled coil</keyword>
<dbReference type="GO" id="GO:0008270">
    <property type="term" value="F:zinc ion binding"/>
    <property type="evidence" value="ECO:0007669"/>
    <property type="project" value="UniProtKB-KW"/>
</dbReference>
<dbReference type="Gene3D" id="3.30.160.60">
    <property type="entry name" value="Classic Zinc Finger"/>
    <property type="match status" value="1"/>
</dbReference>
<feature type="region of interest" description="Disordered" evidence="6">
    <location>
        <begin position="333"/>
        <end position="404"/>
    </location>
</feature>
<dbReference type="GO" id="GO:0005737">
    <property type="term" value="C:cytoplasm"/>
    <property type="evidence" value="ECO:0007669"/>
    <property type="project" value="TreeGrafter"/>
</dbReference>
<sequence length="657" mass="75831">MKCHYEVLNVPRDADFEDIKKSYRKLAIKWHPDKNLENTAEATEQFQLIQQAFEVLSDPHERKWYDDHREAILKGKSGGEYKDDSLDVYEFFTTTCFKGYGDDRKGFYTVYREVFDKIAAEDSEYQTNDDSDAEIPTFGKSDSSFDDVNAFYAYWQSYSTKKSYAWLDPYNAREAPNRRVSKLIERENKKVREKARKARNEEIRELVGFVRKRDKRVQAYAKHLKDVAAEKAKKSEEQRIQKIKERNEELATFKESEWSKFSNVEKELKNMEASLAAEFGDQELSDEDTDEDNPLLDSLYCIACEKLFKNPKAFANHESSKKHKDNVQLIKESMQESEEEIDEVEQEEISEEEEEEEINGEEDDEMNGEEDKINGRGDEKINVEAEEINEGLTEDDDEDLVPSDLENNEDLADIIDNLSDDADYDDPVLIDYINERIKSLKLRKNVSASSVPLENDEKPRKLSKKQKKKQKQNNKMMSNDKMDASDDEVDESIIDGIGLSKKQRKKKQQIKVLIENKNKECVDLEDKNEAVDNRETEIQECSNKAAVESRLSEATNDCDQPQSSSGLPQAVEDAQETCETKSKNSVKKDKNTSVTSNNNSTTLICQVCKSKFPSKNKLFQHLEKTKHAVFIPDKSSENLDIKNVKSGRVGNKKKSKK</sequence>
<keyword evidence="3" id="KW-0862">Zinc</keyword>
<evidence type="ECO:0000256" key="2">
    <source>
        <dbReference type="ARBA" id="ARBA00022771"/>
    </source>
</evidence>
<feature type="compositionally biased region" description="Acidic residues" evidence="6">
    <location>
        <begin position="384"/>
        <end position="404"/>
    </location>
</feature>
<feature type="compositionally biased region" description="Basic and acidic residues" evidence="6">
    <location>
        <begin position="634"/>
        <end position="643"/>
    </location>
</feature>
<evidence type="ECO:0000256" key="1">
    <source>
        <dbReference type="ARBA" id="ARBA00022723"/>
    </source>
</evidence>
<reference evidence="8 9" key="1">
    <citation type="journal article" date="2017" name="Gigascience">
        <title>Genome sequence of the small brown planthopper, Laodelphax striatellus.</title>
        <authorList>
            <person name="Zhu J."/>
            <person name="Jiang F."/>
            <person name="Wang X."/>
            <person name="Yang P."/>
            <person name="Bao Y."/>
            <person name="Zhao W."/>
            <person name="Wang W."/>
            <person name="Lu H."/>
            <person name="Wang Q."/>
            <person name="Cui N."/>
            <person name="Li J."/>
            <person name="Chen X."/>
            <person name="Luo L."/>
            <person name="Yu J."/>
            <person name="Kang L."/>
            <person name="Cui F."/>
        </authorList>
    </citation>
    <scope>NUCLEOTIDE SEQUENCE [LARGE SCALE GENOMIC DNA]</scope>
    <source>
        <strain evidence="8">Lst14</strain>
    </source>
</reference>
<evidence type="ECO:0000313" key="8">
    <source>
        <dbReference type="EMBL" id="RZF45187.1"/>
    </source>
</evidence>
<evidence type="ECO:0000313" key="9">
    <source>
        <dbReference type="Proteomes" id="UP000291343"/>
    </source>
</evidence>
<keyword evidence="9" id="KW-1185">Reference proteome</keyword>
<keyword evidence="2" id="KW-0863">Zinc-finger</keyword>
<dbReference type="PROSITE" id="PS50076">
    <property type="entry name" value="DNAJ_2"/>
    <property type="match status" value="1"/>
</dbReference>
<dbReference type="InterPro" id="IPR001623">
    <property type="entry name" value="DnaJ_domain"/>
</dbReference>
<proteinExistence type="predicted"/>
<feature type="region of interest" description="Disordered" evidence="6">
    <location>
        <begin position="632"/>
        <end position="657"/>
    </location>
</feature>
<name>A0A482XHP5_LAOST</name>
<dbReference type="SMART" id="SM00451">
    <property type="entry name" value="ZnF_U1"/>
    <property type="match status" value="1"/>
</dbReference>
<comment type="caution">
    <text evidence="8">The sequence shown here is derived from an EMBL/GenBank/DDBJ whole genome shotgun (WGS) entry which is preliminary data.</text>
</comment>
<dbReference type="SMR" id="A0A482XHP5"/>
<feature type="compositionally biased region" description="Basic and acidic residues" evidence="6">
    <location>
        <begin position="578"/>
        <end position="591"/>
    </location>
</feature>
<dbReference type="SUPFAM" id="SSF57667">
    <property type="entry name" value="beta-beta-alpha zinc fingers"/>
    <property type="match status" value="1"/>
</dbReference>
<feature type="domain" description="J" evidence="7">
    <location>
        <begin position="3"/>
        <end position="69"/>
    </location>
</feature>
<dbReference type="Pfam" id="PF12171">
    <property type="entry name" value="zf-C2H2_jaz"/>
    <property type="match status" value="1"/>
</dbReference>
<keyword evidence="1" id="KW-0479">Metal-binding</keyword>
<evidence type="ECO:0000256" key="3">
    <source>
        <dbReference type="ARBA" id="ARBA00022833"/>
    </source>
</evidence>
<feature type="region of interest" description="Disordered" evidence="6">
    <location>
        <begin position="444"/>
        <end position="488"/>
    </location>
</feature>
<dbReference type="Gene3D" id="1.10.287.110">
    <property type="entry name" value="DnaJ domain"/>
    <property type="match status" value="1"/>
</dbReference>
<evidence type="ECO:0000256" key="4">
    <source>
        <dbReference type="ARBA" id="ARBA00074367"/>
    </source>
</evidence>